<accession>A0ABV8X7V0</accession>
<keyword evidence="6 7" id="KW-0472">Membrane</keyword>
<feature type="transmembrane region" description="Helical" evidence="7">
    <location>
        <begin position="143"/>
        <end position="160"/>
    </location>
</feature>
<dbReference type="EMBL" id="JBHSEC010000020">
    <property type="protein sequence ID" value="MFC4411636.1"/>
    <property type="molecule type" value="Genomic_DNA"/>
</dbReference>
<feature type="transmembrane region" description="Helical" evidence="7">
    <location>
        <begin position="40"/>
        <end position="59"/>
    </location>
</feature>
<feature type="transmembrane region" description="Helical" evidence="7">
    <location>
        <begin position="181"/>
        <end position="201"/>
    </location>
</feature>
<protein>
    <submittedName>
        <fullName evidence="8">Dicarboxylate/amino acid:cation symporter</fullName>
    </submittedName>
</protein>
<keyword evidence="5 7" id="KW-1133">Transmembrane helix</keyword>
<sequence>MKWWVTRKLYVQIAIAAVIGVAIGLIFGPNASVLKPVGDIFIRLLQFLVVPLTFLCLIAGITKMEDMRSFRSVGGKIGLYFIGTSLLASLIGVIVALILGPGKGTMGLLESAEQAEAVEFSFINQFVGWFPTNIVQAMSETNMLQIIIASIIIGIGLLSLGERATGLRKLANEGADLMIKITEFLMYLSPYGILALVANMIGTLGTDLLAEVGVFILSDYISLLVVLFVVYPLILKIFARKNPLVFYKKISPAMLVAASTTSSNATLPVSMNVANKNLGVPEKIYGFTLPFGATVNMDGMAVALGLISVFACNLYGLPITFTSIFQFVFLGLALSIGAAGVKGAGVVMSTVLLSTLGLPLTLIPILAAIWPIIDIGHTTTNVVGDLTGTTVVASQMDMVDSNVFNETEPVQNEPILEKVGS</sequence>
<evidence type="ECO:0000256" key="2">
    <source>
        <dbReference type="ARBA" id="ARBA00022448"/>
    </source>
</evidence>
<dbReference type="PANTHER" id="PTHR42865:SF7">
    <property type="entry name" value="PROTON_GLUTAMATE-ASPARTATE SYMPORTER"/>
    <property type="match status" value="1"/>
</dbReference>
<feature type="transmembrane region" description="Helical" evidence="7">
    <location>
        <begin position="9"/>
        <end position="28"/>
    </location>
</feature>
<feature type="transmembrane region" description="Helical" evidence="7">
    <location>
        <begin position="324"/>
        <end position="344"/>
    </location>
</feature>
<evidence type="ECO:0000256" key="1">
    <source>
        <dbReference type="ARBA" id="ARBA00004651"/>
    </source>
</evidence>
<proteinExistence type="predicted"/>
<comment type="subcellular location">
    <subcellularLocation>
        <location evidence="1">Cell membrane</location>
        <topology evidence="1">Multi-pass membrane protein</topology>
    </subcellularLocation>
</comment>
<keyword evidence="4 7" id="KW-0812">Transmembrane</keyword>
<evidence type="ECO:0000256" key="5">
    <source>
        <dbReference type="ARBA" id="ARBA00022989"/>
    </source>
</evidence>
<dbReference type="SUPFAM" id="SSF118215">
    <property type="entry name" value="Proton glutamate symport protein"/>
    <property type="match status" value="1"/>
</dbReference>
<name>A0ABV8X7V0_9LACT</name>
<feature type="transmembrane region" description="Helical" evidence="7">
    <location>
        <begin position="221"/>
        <end position="239"/>
    </location>
</feature>
<evidence type="ECO:0000256" key="7">
    <source>
        <dbReference type="SAM" id="Phobius"/>
    </source>
</evidence>
<dbReference type="InterPro" id="IPR036458">
    <property type="entry name" value="Na:dicarbo_symporter_sf"/>
</dbReference>
<comment type="caution">
    <text evidence="8">The sequence shown here is derived from an EMBL/GenBank/DDBJ whole genome shotgun (WGS) entry which is preliminary data.</text>
</comment>
<dbReference type="InterPro" id="IPR001991">
    <property type="entry name" value="Na-dicarboxylate_symporter"/>
</dbReference>
<evidence type="ECO:0000256" key="3">
    <source>
        <dbReference type="ARBA" id="ARBA00022475"/>
    </source>
</evidence>
<evidence type="ECO:0000313" key="9">
    <source>
        <dbReference type="Proteomes" id="UP001595817"/>
    </source>
</evidence>
<dbReference type="Pfam" id="PF00375">
    <property type="entry name" value="SDF"/>
    <property type="match status" value="1"/>
</dbReference>
<dbReference type="PRINTS" id="PR00173">
    <property type="entry name" value="EDTRNSPORT"/>
</dbReference>
<evidence type="ECO:0000313" key="8">
    <source>
        <dbReference type="EMBL" id="MFC4411636.1"/>
    </source>
</evidence>
<keyword evidence="2" id="KW-0813">Transport</keyword>
<evidence type="ECO:0000256" key="4">
    <source>
        <dbReference type="ARBA" id="ARBA00022692"/>
    </source>
</evidence>
<dbReference type="PANTHER" id="PTHR42865">
    <property type="entry name" value="PROTON/GLUTAMATE-ASPARTATE SYMPORTER"/>
    <property type="match status" value="1"/>
</dbReference>
<evidence type="ECO:0000256" key="6">
    <source>
        <dbReference type="ARBA" id="ARBA00023136"/>
    </source>
</evidence>
<organism evidence="8 9">
    <name type="scientific">Chungangia koreensis</name>
    <dbReference type="NCBI Taxonomy" id="752657"/>
    <lineage>
        <taxon>Bacteria</taxon>
        <taxon>Bacillati</taxon>
        <taxon>Bacillota</taxon>
        <taxon>Bacilli</taxon>
        <taxon>Lactobacillales</taxon>
        <taxon>Chungangia</taxon>
    </lineage>
</organism>
<reference evidence="9" key="1">
    <citation type="journal article" date="2019" name="Int. J. Syst. Evol. Microbiol.">
        <title>The Global Catalogue of Microorganisms (GCM) 10K type strain sequencing project: providing services to taxonomists for standard genome sequencing and annotation.</title>
        <authorList>
            <consortium name="The Broad Institute Genomics Platform"/>
            <consortium name="The Broad Institute Genome Sequencing Center for Infectious Disease"/>
            <person name="Wu L."/>
            <person name="Ma J."/>
        </authorList>
    </citation>
    <scope>NUCLEOTIDE SEQUENCE [LARGE SCALE GENOMIC DNA]</scope>
    <source>
        <strain evidence="9">CCUG 59778</strain>
    </source>
</reference>
<gene>
    <name evidence="8" type="ORF">ACFOZY_14510</name>
</gene>
<keyword evidence="3" id="KW-1003">Cell membrane</keyword>
<dbReference type="Gene3D" id="1.10.3860.10">
    <property type="entry name" value="Sodium:dicarboxylate symporter"/>
    <property type="match status" value="1"/>
</dbReference>
<dbReference type="RefSeq" id="WP_378156792.1">
    <property type="nucleotide sequence ID" value="NZ_JBHSEC010000020.1"/>
</dbReference>
<feature type="transmembrane region" description="Helical" evidence="7">
    <location>
        <begin position="351"/>
        <end position="373"/>
    </location>
</feature>
<dbReference type="Proteomes" id="UP001595817">
    <property type="component" value="Unassembled WGS sequence"/>
</dbReference>
<keyword evidence="9" id="KW-1185">Reference proteome</keyword>
<feature type="transmembrane region" description="Helical" evidence="7">
    <location>
        <begin position="79"/>
        <end position="99"/>
    </location>
</feature>